<reference evidence="2 3" key="1">
    <citation type="journal article" date="2015" name="Environ. Microbiol.">
        <title>Metagenome sequence of Elaphomyces granulatus from sporocarp tissue reveals Ascomycota ectomycorrhizal fingerprints of genome expansion and a Proteobacteria-rich microbiome.</title>
        <authorList>
            <person name="Quandt C.A."/>
            <person name="Kohler A."/>
            <person name="Hesse C.N."/>
            <person name="Sharpton T.J."/>
            <person name="Martin F."/>
            <person name="Spatafora J.W."/>
        </authorList>
    </citation>
    <scope>NUCLEOTIDE SEQUENCE [LARGE SCALE GENOMIC DNA]</scope>
    <source>
        <strain evidence="2 3">OSC145934</strain>
    </source>
</reference>
<accession>A0A232LLV7</accession>
<proteinExistence type="predicted"/>
<feature type="compositionally biased region" description="Polar residues" evidence="1">
    <location>
        <begin position="91"/>
        <end position="107"/>
    </location>
</feature>
<feature type="non-terminal residue" evidence="2">
    <location>
        <position position="1"/>
    </location>
</feature>
<keyword evidence="3" id="KW-1185">Reference proteome</keyword>
<evidence type="ECO:0000256" key="1">
    <source>
        <dbReference type="SAM" id="MobiDB-lite"/>
    </source>
</evidence>
<dbReference type="AlphaFoldDB" id="A0A232LLV7"/>
<feature type="region of interest" description="Disordered" evidence="1">
    <location>
        <begin position="90"/>
        <end position="137"/>
    </location>
</feature>
<comment type="caution">
    <text evidence="2">The sequence shown here is derived from an EMBL/GenBank/DDBJ whole genome shotgun (WGS) entry which is preliminary data.</text>
</comment>
<evidence type="ECO:0008006" key="4">
    <source>
        <dbReference type="Google" id="ProtNLM"/>
    </source>
</evidence>
<name>A0A232LLV7_9EURO</name>
<dbReference type="OrthoDB" id="4369552at2759"/>
<protein>
    <recommendedName>
        <fullName evidence="4">Reverse transcriptase Ty1/copia-type domain-containing protein</fullName>
    </recommendedName>
</protein>
<gene>
    <name evidence="2" type="ORF">Egran_07097</name>
</gene>
<dbReference type="EMBL" id="NPHW01007587">
    <property type="protein sequence ID" value="OXV05135.1"/>
    <property type="molecule type" value="Genomic_DNA"/>
</dbReference>
<sequence>VINLVEYDSTNIFRIRVPQKRKVIRSRDVLIDENKQYNPNDPYIEEILDVSVPERRVTIDIPELNEGDPFGVDESSSEDEEEVFSTVVESANKNSDSVNVDSPSQLLTPDLTPEPSERPQDNSYLSHANGPELPHDTLSKEIIGDIDARNIISGPRQRQSTSRRREAYATSLATIDSFSGFYATFSTGLVHSGNSSPMHQNQLAPAPKNWRDMLKHSCKDGFLEAAQREIQELTAKKTFKHVRRPPAAQVIPLKWVFTYKFDTDGFLTKFKSRLCVRGDLQRLSLQDTYAATLAAKQPSI</sequence>
<organism evidence="2 3">
    <name type="scientific">Elaphomyces granulatus</name>
    <dbReference type="NCBI Taxonomy" id="519963"/>
    <lineage>
        <taxon>Eukaryota</taxon>
        <taxon>Fungi</taxon>
        <taxon>Dikarya</taxon>
        <taxon>Ascomycota</taxon>
        <taxon>Pezizomycotina</taxon>
        <taxon>Eurotiomycetes</taxon>
        <taxon>Eurotiomycetidae</taxon>
        <taxon>Eurotiales</taxon>
        <taxon>Elaphomycetaceae</taxon>
        <taxon>Elaphomyces</taxon>
    </lineage>
</organism>
<dbReference type="Proteomes" id="UP000243515">
    <property type="component" value="Unassembled WGS sequence"/>
</dbReference>
<evidence type="ECO:0000313" key="2">
    <source>
        <dbReference type="EMBL" id="OXV05135.1"/>
    </source>
</evidence>
<evidence type="ECO:0000313" key="3">
    <source>
        <dbReference type="Proteomes" id="UP000243515"/>
    </source>
</evidence>